<dbReference type="RefSeq" id="WP_216838185.1">
    <property type="nucleotide sequence ID" value="NZ_JAFNJS010000006.1"/>
</dbReference>
<name>A0ABV7C1L5_9PROT</name>
<comment type="caution">
    <text evidence="1">The sequence shown here is derived from an EMBL/GenBank/DDBJ whole genome shotgun (WGS) entry which is preliminary data.</text>
</comment>
<evidence type="ECO:0000313" key="2">
    <source>
        <dbReference type="Proteomes" id="UP001595420"/>
    </source>
</evidence>
<keyword evidence="2" id="KW-1185">Reference proteome</keyword>
<proteinExistence type="predicted"/>
<reference evidence="2" key="1">
    <citation type="journal article" date="2019" name="Int. J. Syst. Evol. Microbiol.">
        <title>The Global Catalogue of Microorganisms (GCM) 10K type strain sequencing project: providing services to taxonomists for standard genome sequencing and annotation.</title>
        <authorList>
            <consortium name="The Broad Institute Genomics Platform"/>
            <consortium name="The Broad Institute Genome Sequencing Center for Infectious Disease"/>
            <person name="Wu L."/>
            <person name="Ma J."/>
        </authorList>
    </citation>
    <scope>NUCLEOTIDE SEQUENCE [LARGE SCALE GENOMIC DNA]</scope>
    <source>
        <strain evidence="2">CGMCC 1.16855</strain>
    </source>
</reference>
<dbReference type="Proteomes" id="UP001595420">
    <property type="component" value="Unassembled WGS sequence"/>
</dbReference>
<dbReference type="EMBL" id="JBHRSB010000006">
    <property type="protein sequence ID" value="MFC3002100.1"/>
    <property type="molecule type" value="Genomic_DNA"/>
</dbReference>
<evidence type="ECO:0008006" key="3">
    <source>
        <dbReference type="Google" id="ProtNLM"/>
    </source>
</evidence>
<sequence length="104" mass="10729">MMSLKSLRAARPITPDAGLGIALAAAAVAQPARECERAEVACRATGAKTPRGVPETILLTNLQLRLPAAEVVAVDIPKSTVVHRTPGGALRTARLNPANLTAAE</sequence>
<protein>
    <recommendedName>
        <fullName evidence="3">Secreted protein</fullName>
    </recommendedName>
</protein>
<evidence type="ECO:0000313" key="1">
    <source>
        <dbReference type="EMBL" id="MFC3002100.1"/>
    </source>
</evidence>
<organism evidence="1 2">
    <name type="scientific">Falsiroseomonas tokyonensis</name>
    <dbReference type="NCBI Taxonomy" id="430521"/>
    <lineage>
        <taxon>Bacteria</taxon>
        <taxon>Pseudomonadati</taxon>
        <taxon>Pseudomonadota</taxon>
        <taxon>Alphaproteobacteria</taxon>
        <taxon>Acetobacterales</taxon>
        <taxon>Roseomonadaceae</taxon>
        <taxon>Falsiroseomonas</taxon>
    </lineage>
</organism>
<accession>A0ABV7C1L5</accession>
<gene>
    <name evidence="1" type="ORF">ACFOD3_19505</name>
</gene>